<evidence type="ECO:0000256" key="1">
    <source>
        <dbReference type="SAM" id="MobiDB-lite"/>
    </source>
</evidence>
<feature type="region of interest" description="Disordered" evidence="1">
    <location>
        <begin position="1"/>
        <end position="23"/>
    </location>
</feature>
<dbReference type="AlphaFoldDB" id="A0A5J4R439"/>
<feature type="compositionally biased region" description="Polar residues" evidence="1">
    <location>
        <begin position="10"/>
        <end position="23"/>
    </location>
</feature>
<proteinExistence type="predicted"/>
<feature type="non-terminal residue" evidence="2">
    <location>
        <position position="102"/>
    </location>
</feature>
<gene>
    <name evidence="2" type="ORF">EZS28_053664</name>
</gene>
<sequence length="102" mass="12067">MTDSFRDQLSFRSTAQSLNGTDQNRALQEQIITLEAQLQREQEEHKATKKKLQASGDSLNKEKQLRMQFQSGLQREQEDKKEAQKKEREAFAQLKEKEEERR</sequence>
<dbReference type="Proteomes" id="UP000324800">
    <property type="component" value="Unassembled WGS sequence"/>
</dbReference>
<feature type="compositionally biased region" description="Basic and acidic residues" evidence="1">
    <location>
        <begin position="75"/>
        <end position="102"/>
    </location>
</feature>
<name>A0A5J4R439_9EUKA</name>
<evidence type="ECO:0000313" key="2">
    <source>
        <dbReference type="EMBL" id="KAA6328917.1"/>
    </source>
</evidence>
<organism evidence="2 3">
    <name type="scientific">Streblomastix strix</name>
    <dbReference type="NCBI Taxonomy" id="222440"/>
    <lineage>
        <taxon>Eukaryota</taxon>
        <taxon>Metamonada</taxon>
        <taxon>Preaxostyla</taxon>
        <taxon>Oxymonadida</taxon>
        <taxon>Streblomastigidae</taxon>
        <taxon>Streblomastix</taxon>
    </lineage>
</organism>
<accession>A0A5J4R439</accession>
<protein>
    <submittedName>
        <fullName evidence="2">Uncharacterized protein</fullName>
    </submittedName>
</protein>
<reference evidence="2 3" key="1">
    <citation type="submission" date="2019-03" db="EMBL/GenBank/DDBJ databases">
        <title>Single cell metagenomics reveals metabolic interactions within the superorganism composed of flagellate Streblomastix strix and complex community of Bacteroidetes bacteria on its surface.</title>
        <authorList>
            <person name="Treitli S.C."/>
            <person name="Kolisko M."/>
            <person name="Husnik F."/>
            <person name="Keeling P."/>
            <person name="Hampl V."/>
        </authorList>
    </citation>
    <scope>NUCLEOTIDE SEQUENCE [LARGE SCALE GENOMIC DNA]</scope>
    <source>
        <strain evidence="2">ST1C</strain>
    </source>
</reference>
<feature type="region of interest" description="Disordered" evidence="1">
    <location>
        <begin position="42"/>
        <end position="102"/>
    </location>
</feature>
<dbReference type="EMBL" id="SNRW01043200">
    <property type="protein sequence ID" value="KAA6328917.1"/>
    <property type="molecule type" value="Genomic_DNA"/>
</dbReference>
<comment type="caution">
    <text evidence="2">The sequence shown here is derived from an EMBL/GenBank/DDBJ whole genome shotgun (WGS) entry which is preliminary data.</text>
</comment>
<evidence type="ECO:0000313" key="3">
    <source>
        <dbReference type="Proteomes" id="UP000324800"/>
    </source>
</evidence>